<name>A0A843X9Y5_COLES</name>
<gene>
    <name evidence="2" type="ORF">Taro_049034</name>
</gene>
<keyword evidence="3" id="KW-1185">Reference proteome</keyword>
<sequence>MDDPTQLVGDQKEKEDPPLEDLRVSSPSDELPRAWKIMSSHPIESTPVHLKQFSPKGVDPQFVLESTLTLLESTPAKQLALFSYSTASEDYLK</sequence>
<proteinExistence type="predicted"/>
<evidence type="ECO:0000313" key="2">
    <source>
        <dbReference type="EMBL" id="MQM16078.1"/>
    </source>
</evidence>
<feature type="compositionally biased region" description="Basic and acidic residues" evidence="1">
    <location>
        <begin position="10"/>
        <end position="23"/>
    </location>
</feature>
<protein>
    <submittedName>
        <fullName evidence="2">Uncharacterized protein</fullName>
    </submittedName>
</protein>
<feature type="region of interest" description="Disordered" evidence="1">
    <location>
        <begin position="1"/>
        <end position="30"/>
    </location>
</feature>
<organism evidence="2 3">
    <name type="scientific">Colocasia esculenta</name>
    <name type="common">Wild taro</name>
    <name type="synonym">Arum esculentum</name>
    <dbReference type="NCBI Taxonomy" id="4460"/>
    <lineage>
        <taxon>Eukaryota</taxon>
        <taxon>Viridiplantae</taxon>
        <taxon>Streptophyta</taxon>
        <taxon>Embryophyta</taxon>
        <taxon>Tracheophyta</taxon>
        <taxon>Spermatophyta</taxon>
        <taxon>Magnoliopsida</taxon>
        <taxon>Liliopsida</taxon>
        <taxon>Araceae</taxon>
        <taxon>Aroideae</taxon>
        <taxon>Colocasieae</taxon>
        <taxon>Colocasia</taxon>
    </lineage>
</organism>
<dbReference type="Proteomes" id="UP000652761">
    <property type="component" value="Unassembled WGS sequence"/>
</dbReference>
<reference evidence="2" key="1">
    <citation type="submission" date="2017-07" db="EMBL/GenBank/DDBJ databases">
        <title>Taro Niue Genome Assembly and Annotation.</title>
        <authorList>
            <person name="Atibalentja N."/>
            <person name="Keating K."/>
            <person name="Fields C.J."/>
        </authorList>
    </citation>
    <scope>NUCLEOTIDE SEQUENCE</scope>
    <source>
        <strain evidence="2">Niue_2</strain>
        <tissue evidence="2">Leaf</tissue>
    </source>
</reference>
<evidence type="ECO:0000256" key="1">
    <source>
        <dbReference type="SAM" id="MobiDB-lite"/>
    </source>
</evidence>
<evidence type="ECO:0000313" key="3">
    <source>
        <dbReference type="Proteomes" id="UP000652761"/>
    </source>
</evidence>
<accession>A0A843X9Y5</accession>
<comment type="caution">
    <text evidence="2">The sequence shown here is derived from an EMBL/GenBank/DDBJ whole genome shotgun (WGS) entry which is preliminary data.</text>
</comment>
<dbReference type="AlphaFoldDB" id="A0A843X9Y5"/>
<dbReference type="EMBL" id="NMUH01006828">
    <property type="protein sequence ID" value="MQM16078.1"/>
    <property type="molecule type" value="Genomic_DNA"/>
</dbReference>